<feature type="transmembrane region" description="Helical" evidence="1">
    <location>
        <begin position="7"/>
        <end position="31"/>
    </location>
</feature>
<protein>
    <submittedName>
        <fullName evidence="2">Uncharacterized protein</fullName>
    </submittedName>
</protein>
<keyword evidence="1" id="KW-0472">Membrane</keyword>
<reference evidence="3" key="1">
    <citation type="submission" date="2017-01" db="EMBL/GenBank/DDBJ databases">
        <title>Comparative genomics of anhydrobiosis in the tardigrade Hypsibius dujardini.</title>
        <authorList>
            <person name="Yoshida Y."/>
            <person name="Koutsovoulos G."/>
            <person name="Laetsch D."/>
            <person name="Stevens L."/>
            <person name="Kumar S."/>
            <person name="Horikawa D."/>
            <person name="Ishino K."/>
            <person name="Komine S."/>
            <person name="Tomita M."/>
            <person name="Blaxter M."/>
            <person name="Arakawa K."/>
        </authorList>
    </citation>
    <scope>NUCLEOTIDE SEQUENCE [LARGE SCALE GENOMIC DNA]</scope>
    <source>
        <strain evidence="3">Z151</strain>
    </source>
</reference>
<keyword evidence="1" id="KW-1133">Transmembrane helix</keyword>
<dbReference type="AlphaFoldDB" id="A0A1W0WUG5"/>
<proteinExistence type="predicted"/>
<evidence type="ECO:0000313" key="2">
    <source>
        <dbReference type="EMBL" id="OQV18845.1"/>
    </source>
</evidence>
<dbReference type="EMBL" id="MTYJ01000045">
    <property type="protein sequence ID" value="OQV18845.1"/>
    <property type="molecule type" value="Genomic_DNA"/>
</dbReference>
<sequence length="136" mass="15188">MHYLKACCFYIAFYTLIGGFYGVIAGAWMILEKESEAPVMLLCLPVYCGPLSRSVMGGWLLGRVSVPGASSSTREEVVRNCVTYPPTIPAKLVRVTSLEFDEQPRATQIKSRRPNPSESAVLATFQRRQHHLLQPK</sequence>
<keyword evidence="1" id="KW-0812">Transmembrane</keyword>
<evidence type="ECO:0000256" key="1">
    <source>
        <dbReference type="SAM" id="Phobius"/>
    </source>
</evidence>
<name>A0A1W0WUG5_HYPEX</name>
<organism evidence="2 3">
    <name type="scientific">Hypsibius exemplaris</name>
    <name type="common">Freshwater tardigrade</name>
    <dbReference type="NCBI Taxonomy" id="2072580"/>
    <lineage>
        <taxon>Eukaryota</taxon>
        <taxon>Metazoa</taxon>
        <taxon>Ecdysozoa</taxon>
        <taxon>Tardigrada</taxon>
        <taxon>Eutardigrada</taxon>
        <taxon>Parachela</taxon>
        <taxon>Hypsibioidea</taxon>
        <taxon>Hypsibiidae</taxon>
        <taxon>Hypsibius</taxon>
    </lineage>
</organism>
<comment type="caution">
    <text evidence="2">The sequence shown here is derived from an EMBL/GenBank/DDBJ whole genome shotgun (WGS) entry which is preliminary data.</text>
</comment>
<gene>
    <name evidence="2" type="ORF">BV898_07101</name>
</gene>
<dbReference type="Proteomes" id="UP000192578">
    <property type="component" value="Unassembled WGS sequence"/>
</dbReference>
<evidence type="ECO:0000313" key="3">
    <source>
        <dbReference type="Proteomes" id="UP000192578"/>
    </source>
</evidence>
<keyword evidence="3" id="KW-1185">Reference proteome</keyword>
<accession>A0A1W0WUG5</accession>